<dbReference type="Proteomes" id="UP000800040">
    <property type="component" value="Unassembled WGS sequence"/>
</dbReference>
<dbReference type="PANTHER" id="PTHR10598:SF0">
    <property type="entry name" value="SET1_ASH2 HISTONE METHYLTRANSFERASE COMPLEX SUBUNIT ASH2"/>
    <property type="match status" value="1"/>
</dbReference>
<feature type="compositionally biased region" description="Pro residues" evidence="4">
    <location>
        <begin position="14"/>
        <end position="24"/>
    </location>
</feature>
<dbReference type="GO" id="GO:0048188">
    <property type="term" value="C:Set1C/COMPASS complex"/>
    <property type="evidence" value="ECO:0007669"/>
    <property type="project" value="InterPro"/>
</dbReference>
<feature type="compositionally biased region" description="Basic and acidic residues" evidence="4">
    <location>
        <begin position="226"/>
        <end position="237"/>
    </location>
</feature>
<dbReference type="Gene3D" id="2.60.120.920">
    <property type="match status" value="1"/>
</dbReference>
<evidence type="ECO:0000256" key="1">
    <source>
        <dbReference type="ARBA" id="ARBA00004123"/>
    </source>
</evidence>
<dbReference type="CDD" id="cd12872">
    <property type="entry name" value="SPRY_Ash2"/>
    <property type="match status" value="1"/>
</dbReference>
<dbReference type="InterPro" id="IPR037353">
    <property type="entry name" value="ASH2"/>
</dbReference>
<name>A0A6A5KHE7_9PLEO</name>
<evidence type="ECO:0000256" key="4">
    <source>
        <dbReference type="SAM" id="MobiDB-lite"/>
    </source>
</evidence>
<evidence type="ECO:0000256" key="2">
    <source>
        <dbReference type="ARBA" id="ARBA00023242"/>
    </source>
</evidence>
<organism evidence="6 7">
    <name type="scientific">Decorospora gaudefroyi</name>
    <dbReference type="NCBI Taxonomy" id="184978"/>
    <lineage>
        <taxon>Eukaryota</taxon>
        <taxon>Fungi</taxon>
        <taxon>Dikarya</taxon>
        <taxon>Ascomycota</taxon>
        <taxon>Pezizomycotina</taxon>
        <taxon>Dothideomycetes</taxon>
        <taxon>Pleosporomycetidae</taxon>
        <taxon>Pleosporales</taxon>
        <taxon>Pleosporineae</taxon>
        <taxon>Pleosporaceae</taxon>
        <taxon>Decorospora</taxon>
    </lineage>
</organism>
<dbReference type="InterPro" id="IPR013320">
    <property type="entry name" value="ConA-like_dom_sf"/>
</dbReference>
<reference evidence="6" key="1">
    <citation type="submission" date="2020-01" db="EMBL/GenBank/DDBJ databases">
        <authorList>
            <consortium name="DOE Joint Genome Institute"/>
            <person name="Haridas S."/>
            <person name="Albert R."/>
            <person name="Binder M."/>
            <person name="Bloem J."/>
            <person name="Labutti K."/>
            <person name="Salamov A."/>
            <person name="Andreopoulos B."/>
            <person name="Baker S.E."/>
            <person name="Barry K."/>
            <person name="Bills G."/>
            <person name="Bluhm B.H."/>
            <person name="Cannon C."/>
            <person name="Castanera R."/>
            <person name="Culley D.E."/>
            <person name="Daum C."/>
            <person name="Ezra D."/>
            <person name="Gonzalez J.B."/>
            <person name="Henrissat B."/>
            <person name="Kuo A."/>
            <person name="Liang C."/>
            <person name="Lipzen A."/>
            <person name="Lutzoni F."/>
            <person name="Magnuson J."/>
            <person name="Mondo S."/>
            <person name="Nolan M."/>
            <person name="Ohm R."/>
            <person name="Pangilinan J."/>
            <person name="Park H.-J."/>
            <person name="Ramirez L."/>
            <person name="Alfaro M."/>
            <person name="Sun H."/>
            <person name="Tritt A."/>
            <person name="Yoshinaga Y."/>
            <person name="Zwiers L.-H."/>
            <person name="Turgeon B.G."/>
            <person name="Goodwin S.B."/>
            <person name="Spatafora J.W."/>
            <person name="Crous P.W."/>
            <person name="Grigoriev I.V."/>
        </authorList>
    </citation>
    <scope>NUCLEOTIDE SEQUENCE</scope>
    <source>
        <strain evidence="6">P77</strain>
    </source>
</reference>
<sequence>MAEPQPPSRSNTPTPTPTLAPPMRRPLEEDHAPAVSSPLNPNPDAAARARPRPPPREQREKRETIKKREASQSTRQSTPNAKPPKKERPSADSPMRYSIPEPRPSDYEAPKDGILLSHEPNPMYAPDGSTELKKPHDIAWNKKGYKYTHCVADPLFRHKQYYRQSDSRPYGPRMSHEDCDRWFHFDETGTIVSQEKGWRMGRGNVVAREGRIYYEVKVLRGIPVDGPKDPIDPKTGETKPGPHVRMGWARREAPLDGPVGFDGYSYGITDARFEAQHRSRASKIFKPLPKNAKSKHMKARPPHGKPMPVEYVTDQHVQEGDVIGLEIRLPSLSMHRKVVEGIYNPAVDLGDGFDLDNTSNQDPFDRPIDIIRDRIPVPYKGNFYFEQLDYQVTKMVEAYHDRGPVPKIHPSPNHEDVSVRSLPHSHIKVYKNGEEVGIAFENLLAFLPPASIPSVEAIKAGARTGFDDGMVGYLPAISLFNGGVAQVNFGPDFWCPPEEIRKQREKDTQMVDGDSIEKHIPEGRKLRAIGDRYKEQIAEDVVWDIIDEVDFFSQDGGWEYKGEAPQDVAGKSTPRARGFANPDENLGVEVGRRY</sequence>
<feature type="region of interest" description="Disordered" evidence="4">
    <location>
        <begin position="225"/>
        <end position="244"/>
    </location>
</feature>
<dbReference type="SMART" id="SM00449">
    <property type="entry name" value="SPRY"/>
    <property type="match status" value="1"/>
</dbReference>
<dbReference type="InterPro" id="IPR043136">
    <property type="entry name" value="B30.2/SPRY_sf"/>
</dbReference>
<feature type="region of interest" description="Disordered" evidence="4">
    <location>
        <begin position="1"/>
        <end position="120"/>
    </location>
</feature>
<evidence type="ECO:0000313" key="6">
    <source>
        <dbReference type="EMBL" id="KAF1835560.1"/>
    </source>
</evidence>
<dbReference type="GO" id="GO:0000976">
    <property type="term" value="F:transcription cis-regulatory region binding"/>
    <property type="evidence" value="ECO:0007669"/>
    <property type="project" value="TreeGrafter"/>
</dbReference>
<dbReference type="SUPFAM" id="SSF49899">
    <property type="entry name" value="Concanavalin A-like lectins/glucanases"/>
    <property type="match status" value="1"/>
</dbReference>
<comment type="subcellular location">
    <subcellularLocation>
        <location evidence="1">Nucleus</location>
    </subcellularLocation>
</comment>
<dbReference type="OrthoDB" id="10266026at2759"/>
<dbReference type="InterPro" id="IPR003877">
    <property type="entry name" value="SPRY_dom"/>
</dbReference>
<gene>
    <name evidence="6" type="ORF">BDW02DRAFT_578661</name>
</gene>
<feature type="region of interest" description="Disordered" evidence="4">
    <location>
        <begin position="563"/>
        <end position="594"/>
    </location>
</feature>
<evidence type="ECO:0000313" key="7">
    <source>
        <dbReference type="Proteomes" id="UP000800040"/>
    </source>
</evidence>
<accession>A0A6A5KHE7</accession>
<comment type="similarity">
    <text evidence="3">Belongs to the cclA family.</text>
</comment>
<evidence type="ECO:0000259" key="5">
    <source>
        <dbReference type="SMART" id="SM00449"/>
    </source>
</evidence>
<dbReference type="AlphaFoldDB" id="A0A6A5KHE7"/>
<protein>
    <recommendedName>
        <fullName evidence="5">SPRY domain-containing protein</fullName>
    </recommendedName>
</protein>
<dbReference type="PANTHER" id="PTHR10598">
    <property type="entry name" value="SET1/ASH2 HISTONE METHYLTRANSFERASE COMPLEX SUBUNIT ASH2"/>
    <property type="match status" value="1"/>
</dbReference>
<keyword evidence="7" id="KW-1185">Reference proteome</keyword>
<feature type="compositionally biased region" description="Basic and acidic residues" evidence="4">
    <location>
        <begin position="54"/>
        <end position="70"/>
    </location>
</feature>
<evidence type="ECO:0000256" key="3">
    <source>
        <dbReference type="ARBA" id="ARBA00038149"/>
    </source>
</evidence>
<proteinExistence type="inferred from homology"/>
<keyword evidence="2" id="KW-0539">Nucleus</keyword>
<feature type="domain" description="SPRY" evidence="5">
    <location>
        <begin position="209"/>
        <end position="493"/>
    </location>
</feature>
<feature type="compositionally biased region" description="Polar residues" evidence="4">
    <location>
        <begin position="71"/>
        <end position="80"/>
    </location>
</feature>
<dbReference type="EMBL" id="ML975285">
    <property type="protein sequence ID" value="KAF1835560.1"/>
    <property type="molecule type" value="Genomic_DNA"/>
</dbReference>